<dbReference type="InterPro" id="IPR000014">
    <property type="entry name" value="PAS"/>
</dbReference>
<dbReference type="Gene3D" id="3.30.70.270">
    <property type="match status" value="1"/>
</dbReference>
<evidence type="ECO:0000313" key="4">
    <source>
        <dbReference type="EMBL" id="KIL38809.1"/>
    </source>
</evidence>
<dbReference type="RefSeq" id="WP_041050495.1">
    <property type="nucleotide sequence ID" value="NZ_JXAK01000051.1"/>
</dbReference>
<dbReference type="InterPro" id="IPR000700">
    <property type="entry name" value="PAS-assoc_C"/>
</dbReference>
<comment type="caution">
    <text evidence="4">The sequence shown here is derived from an EMBL/GenBank/DDBJ whole genome shotgun (WGS) entry which is preliminary data.</text>
</comment>
<dbReference type="SMART" id="SM00267">
    <property type="entry name" value="GGDEF"/>
    <property type="match status" value="1"/>
</dbReference>
<name>A0ABR5ACQ6_9BACL</name>
<dbReference type="PANTHER" id="PTHR44757:SF2">
    <property type="entry name" value="BIOFILM ARCHITECTURE MAINTENANCE PROTEIN MBAA"/>
    <property type="match status" value="1"/>
</dbReference>
<dbReference type="SUPFAM" id="SSF55785">
    <property type="entry name" value="PYP-like sensor domain (PAS domain)"/>
    <property type="match status" value="1"/>
</dbReference>
<dbReference type="CDD" id="cd00130">
    <property type="entry name" value="PAS"/>
    <property type="match status" value="1"/>
</dbReference>
<protein>
    <recommendedName>
        <fullName evidence="6">PAS domain S-box-containing protein/diguanylate cyclase (GGDEF) domain-containing protein</fullName>
    </recommendedName>
</protein>
<dbReference type="NCBIfam" id="TIGR00229">
    <property type="entry name" value="sensory_box"/>
    <property type="match status" value="1"/>
</dbReference>
<feature type="compositionally biased region" description="Basic and acidic residues" evidence="1">
    <location>
        <begin position="239"/>
        <end position="253"/>
    </location>
</feature>
<dbReference type="PANTHER" id="PTHR44757">
    <property type="entry name" value="DIGUANYLATE CYCLASE DGCP"/>
    <property type="match status" value="1"/>
</dbReference>
<dbReference type="CDD" id="cd01949">
    <property type="entry name" value="GGDEF"/>
    <property type="match status" value="1"/>
</dbReference>
<dbReference type="InterPro" id="IPR000160">
    <property type="entry name" value="GGDEF_dom"/>
</dbReference>
<dbReference type="PROSITE" id="PS50113">
    <property type="entry name" value="PAC"/>
    <property type="match status" value="1"/>
</dbReference>
<dbReference type="Proteomes" id="UP000031967">
    <property type="component" value="Unassembled WGS sequence"/>
</dbReference>
<dbReference type="Pfam" id="PF08447">
    <property type="entry name" value="PAS_3"/>
    <property type="match status" value="1"/>
</dbReference>
<feature type="domain" description="PAS" evidence="2">
    <location>
        <begin position="8"/>
        <end position="51"/>
    </location>
</feature>
<dbReference type="InterPro" id="IPR013655">
    <property type="entry name" value="PAS_fold_3"/>
</dbReference>
<dbReference type="SMART" id="SM00086">
    <property type="entry name" value="PAC"/>
    <property type="match status" value="1"/>
</dbReference>
<dbReference type="NCBIfam" id="TIGR00254">
    <property type="entry name" value="GGDEF"/>
    <property type="match status" value="1"/>
</dbReference>
<dbReference type="InterPro" id="IPR043128">
    <property type="entry name" value="Rev_trsase/Diguanyl_cyclase"/>
</dbReference>
<dbReference type="InterPro" id="IPR001610">
    <property type="entry name" value="PAC"/>
</dbReference>
<accession>A0ABR5ACQ6</accession>
<dbReference type="InterPro" id="IPR035965">
    <property type="entry name" value="PAS-like_dom_sf"/>
</dbReference>
<feature type="domain" description="PAC" evidence="3">
    <location>
        <begin position="79"/>
        <end position="132"/>
    </location>
</feature>
<proteinExistence type="predicted"/>
<dbReference type="Pfam" id="PF00990">
    <property type="entry name" value="GGDEF"/>
    <property type="match status" value="1"/>
</dbReference>
<dbReference type="EMBL" id="JXAK01000051">
    <property type="protein sequence ID" value="KIL38809.1"/>
    <property type="molecule type" value="Genomic_DNA"/>
</dbReference>
<gene>
    <name evidence="4" type="ORF">SD70_24330</name>
</gene>
<evidence type="ECO:0000256" key="1">
    <source>
        <dbReference type="SAM" id="MobiDB-lite"/>
    </source>
</evidence>
<reference evidence="4 5" key="1">
    <citation type="submission" date="2014-12" db="EMBL/GenBank/DDBJ databases">
        <title>Draft genome sequence of Paenibacillus kamchatkensis strain B-2647.</title>
        <authorList>
            <person name="Karlyshev A.V."/>
            <person name="Kudryashova E.B."/>
        </authorList>
    </citation>
    <scope>NUCLEOTIDE SEQUENCE [LARGE SCALE GENOMIC DNA]</scope>
    <source>
        <strain evidence="4 5">VKM B-2647</strain>
    </source>
</reference>
<dbReference type="InterPro" id="IPR052155">
    <property type="entry name" value="Biofilm_reg_signaling"/>
</dbReference>
<dbReference type="InterPro" id="IPR029787">
    <property type="entry name" value="Nucleotide_cyclase"/>
</dbReference>
<keyword evidence="5" id="KW-1185">Reference proteome</keyword>
<dbReference type="Gene3D" id="3.30.450.20">
    <property type="entry name" value="PAS domain"/>
    <property type="match status" value="1"/>
</dbReference>
<evidence type="ECO:0000259" key="3">
    <source>
        <dbReference type="PROSITE" id="PS50113"/>
    </source>
</evidence>
<dbReference type="PROSITE" id="PS50112">
    <property type="entry name" value="PAS"/>
    <property type="match status" value="1"/>
</dbReference>
<organism evidence="4 5">
    <name type="scientific">Gordoniibacillus kamchatkensis</name>
    <dbReference type="NCBI Taxonomy" id="1590651"/>
    <lineage>
        <taxon>Bacteria</taxon>
        <taxon>Bacillati</taxon>
        <taxon>Bacillota</taxon>
        <taxon>Bacilli</taxon>
        <taxon>Bacillales</taxon>
        <taxon>Paenibacillaceae</taxon>
        <taxon>Gordoniibacillus</taxon>
    </lineage>
</organism>
<evidence type="ECO:0000259" key="2">
    <source>
        <dbReference type="PROSITE" id="PS50112"/>
    </source>
</evidence>
<dbReference type="SMART" id="SM00091">
    <property type="entry name" value="PAS"/>
    <property type="match status" value="1"/>
</dbReference>
<sequence length="283" mass="32440">MVNGFMEHKPELRAVLEQISGLLLELDGEGRILYASPGWDRVLGFQPTQLLQLIRMFHAEDRVRVEELIGDCCERGVAGRTEYRLRGKEGGDWLWLELQAVPFGGEAGAGRARHLLHRDMTDRRRYEERLLTLAYHDPLTGLPNRRLFREHLNQALAMSKRSGQMFGILYFDVNDFKRINDAMGHDIGDRFLQQFAARIRGSCGKWIRSRAWRREIDRLSPVTWSVRLDASQTTVVRRWTDPAERRHGSERRLGPGKASGSAGNFNGPVTMTFRALGAPKWSE</sequence>
<evidence type="ECO:0000313" key="5">
    <source>
        <dbReference type="Proteomes" id="UP000031967"/>
    </source>
</evidence>
<feature type="region of interest" description="Disordered" evidence="1">
    <location>
        <begin position="239"/>
        <end position="265"/>
    </location>
</feature>
<dbReference type="SUPFAM" id="SSF55073">
    <property type="entry name" value="Nucleotide cyclase"/>
    <property type="match status" value="1"/>
</dbReference>
<evidence type="ECO:0008006" key="6">
    <source>
        <dbReference type="Google" id="ProtNLM"/>
    </source>
</evidence>